<gene>
    <name evidence="1" type="ORF">BPAE_0385g00030</name>
</gene>
<comment type="caution">
    <text evidence="1">The sequence shown here is derived from an EMBL/GenBank/DDBJ whole genome shotgun (WGS) entry which is preliminary data.</text>
</comment>
<organism evidence="1 2">
    <name type="scientific">Botrytis paeoniae</name>
    <dbReference type="NCBI Taxonomy" id="278948"/>
    <lineage>
        <taxon>Eukaryota</taxon>
        <taxon>Fungi</taxon>
        <taxon>Dikarya</taxon>
        <taxon>Ascomycota</taxon>
        <taxon>Pezizomycotina</taxon>
        <taxon>Leotiomycetes</taxon>
        <taxon>Helotiales</taxon>
        <taxon>Sclerotiniaceae</taxon>
        <taxon>Botrytis</taxon>
    </lineage>
</organism>
<proteinExistence type="predicted"/>
<sequence length="233" mass="24922">MDWTTVDTNRRTDVPDFIDISFSKTYKDEAAIGGVVNDNKSYGLYKFYAVDIITLQDIAGLTSGTVLQRPSVTLINGVAIGAFGGYCELFNYTGILVEVSTTSGIGVTSIFAMESSPGDPLVVTDFNTQEGGKARIWEEHANGDMPTSGRTPLSTLHEVVLNFAVSPAGKINLSDYFDPFEYVPMGAGGRDLGSGGVALLVSTVFVSTGVSRIAVVIGRMGKYSTKENREAFQ</sequence>
<dbReference type="EMBL" id="PQXI01000383">
    <property type="protein sequence ID" value="TGO18331.1"/>
    <property type="molecule type" value="Genomic_DNA"/>
</dbReference>
<name>A0A4Z1FA65_9HELO</name>
<accession>A0A4Z1FA65</accession>
<keyword evidence="2" id="KW-1185">Reference proteome</keyword>
<dbReference type="Proteomes" id="UP000297910">
    <property type="component" value="Unassembled WGS sequence"/>
</dbReference>
<protein>
    <submittedName>
        <fullName evidence="1">Uncharacterized protein</fullName>
    </submittedName>
</protein>
<dbReference type="AlphaFoldDB" id="A0A4Z1FA65"/>
<evidence type="ECO:0000313" key="2">
    <source>
        <dbReference type="Proteomes" id="UP000297910"/>
    </source>
</evidence>
<reference evidence="1 2" key="1">
    <citation type="submission" date="2017-12" db="EMBL/GenBank/DDBJ databases">
        <title>Comparative genomics of Botrytis spp.</title>
        <authorList>
            <person name="Valero-Jimenez C.A."/>
            <person name="Tapia P."/>
            <person name="Veloso J."/>
            <person name="Silva-Moreno E."/>
            <person name="Staats M."/>
            <person name="Valdes J.H."/>
            <person name="Van Kan J.A.L."/>
        </authorList>
    </citation>
    <scope>NUCLEOTIDE SEQUENCE [LARGE SCALE GENOMIC DNA]</scope>
    <source>
        <strain evidence="1 2">Bp0003</strain>
    </source>
</reference>
<evidence type="ECO:0000313" key="1">
    <source>
        <dbReference type="EMBL" id="TGO18331.1"/>
    </source>
</evidence>